<evidence type="ECO:0000313" key="1">
    <source>
        <dbReference type="EMBL" id="GLS46620.1"/>
    </source>
</evidence>
<dbReference type="EMBL" id="BSPG01000047">
    <property type="protein sequence ID" value="GLS46620.1"/>
    <property type="molecule type" value="Genomic_DNA"/>
</dbReference>
<accession>A0A7W6AD40</accession>
<evidence type="ECO:0008006" key="5">
    <source>
        <dbReference type="Google" id="ProtNLM"/>
    </source>
</evidence>
<name>A0A7W6AD40_9HYPH</name>
<comment type="caution">
    <text evidence="2">The sequence shown here is derived from an EMBL/GenBank/DDBJ whole genome shotgun (WGS) entry which is preliminary data.</text>
</comment>
<dbReference type="RefSeq" id="WP_183501808.1">
    <property type="nucleotide sequence ID" value="NZ_BSPG01000047.1"/>
</dbReference>
<dbReference type="Proteomes" id="UP001156881">
    <property type="component" value="Unassembled WGS sequence"/>
</dbReference>
<reference evidence="1" key="4">
    <citation type="submission" date="2023-01" db="EMBL/GenBank/DDBJ databases">
        <title>Draft genome sequence of Methylobacterium brachythecii strain NBRC 107710.</title>
        <authorList>
            <person name="Sun Q."/>
            <person name="Mori K."/>
        </authorList>
    </citation>
    <scope>NUCLEOTIDE SEQUENCE</scope>
    <source>
        <strain evidence="1">NBRC 107710</strain>
    </source>
</reference>
<dbReference type="InterPro" id="IPR021232">
    <property type="entry name" value="DUF2735"/>
</dbReference>
<dbReference type="AlphaFoldDB" id="A0A7W6AD40"/>
<evidence type="ECO:0000313" key="2">
    <source>
        <dbReference type="EMBL" id="MBB3901043.1"/>
    </source>
</evidence>
<proteinExistence type="predicted"/>
<protein>
    <recommendedName>
        <fullName evidence="5">DUF2735 domain-containing protein</fullName>
    </recommendedName>
</protein>
<reference evidence="4" key="2">
    <citation type="journal article" date="2019" name="Int. J. Syst. Evol. Microbiol.">
        <title>The Global Catalogue of Microorganisms (GCM) 10K type strain sequencing project: providing services to taxonomists for standard genome sequencing and annotation.</title>
        <authorList>
            <consortium name="The Broad Institute Genomics Platform"/>
            <consortium name="The Broad Institute Genome Sequencing Center for Infectious Disease"/>
            <person name="Wu L."/>
            <person name="Ma J."/>
        </authorList>
    </citation>
    <scope>NUCLEOTIDE SEQUENCE [LARGE SCALE GENOMIC DNA]</scope>
    <source>
        <strain evidence="4">NBRC 107710</strain>
    </source>
</reference>
<sequence>MSVTSYQESARIYQFVPRARAGQPLQRDQIAPVIELMPSRIALCDFGSGSYHDAAIAEDRARKS</sequence>
<gene>
    <name evidence="1" type="ORF">GCM10007884_46140</name>
    <name evidence="2" type="ORF">GGR33_000523</name>
</gene>
<dbReference type="EMBL" id="JACIDN010000001">
    <property type="protein sequence ID" value="MBB3901043.1"/>
    <property type="molecule type" value="Genomic_DNA"/>
</dbReference>
<reference evidence="2 3" key="3">
    <citation type="submission" date="2020-08" db="EMBL/GenBank/DDBJ databases">
        <title>Genomic Encyclopedia of Type Strains, Phase IV (KMG-IV): sequencing the most valuable type-strain genomes for metagenomic binning, comparative biology and taxonomic classification.</title>
        <authorList>
            <person name="Goeker M."/>
        </authorList>
    </citation>
    <scope>NUCLEOTIDE SEQUENCE [LARGE SCALE GENOMIC DNA]</scope>
    <source>
        <strain evidence="2 3">DSM 24105</strain>
    </source>
</reference>
<dbReference type="Pfam" id="PF10931">
    <property type="entry name" value="DUF2735"/>
    <property type="match status" value="1"/>
</dbReference>
<dbReference type="Proteomes" id="UP000517759">
    <property type="component" value="Unassembled WGS sequence"/>
</dbReference>
<evidence type="ECO:0000313" key="4">
    <source>
        <dbReference type="Proteomes" id="UP001156881"/>
    </source>
</evidence>
<organism evidence="2 3">
    <name type="scientific">Methylobacterium brachythecii</name>
    <dbReference type="NCBI Taxonomy" id="1176177"/>
    <lineage>
        <taxon>Bacteria</taxon>
        <taxon>Pseudomonadati</taxon>
        <taxon>Pseudomonadota</taxon>
        <taxon>Alphaproteobacteria</taxon>
        <taxon>Hyphomicrobiales</taxon>
        <taxon>Methylobacteriaceae</taxon>
        <taxon>Methylobacterium</taxon>
    </lineage>
</organism>
<keyword evidence="4" id="KW-1185">Reference proteome</keyword>
<evidence type="ECO:0000313" key="3">
    <source>
        <dbReference type="Proteomes" id="UP000517759"/>
    </source>
</evidence>
<reference evidence="1" key="1">
    <citation type="journal article" date="2014" name="Int. J. Syst. Evol. Microbiol.">
        <title>Complete genome of a new Firmicutes species belonging to the dominant human colonic microbiota ('Ruminococcus bicirculans') reveals two chromosomes and a selective capacity to utilize plant glucans.</title>
        <authorList>
            <consortium name="NISC Comparative Sequencing Program"/>
            <person name="Wegmann U."/>
            <person name="Louis P."/>
            <person name="Goesmann A."/>
            <person name="Henrissat B."/>
            <person name="Duncan S.H."/>
            <person name="Flint H.J."/>
        </authorList>
    </citation>
    <scope>NUCLEOTIDE SEQUENCE</scope>
    <source>
        <strain evidence="1">NBRC 107710</strain>
    </source>
</reference>